<proteinExistence type="predicted"/>
<organism evidence="3 4">
    <name type="scientific">Dechloromonas denitrificans</name>
    <dbReference type="NCBI Taxonomy" id="281362"/>
    <lineage>
        <taxon>Bacteria</taxon>
        <taxon>Pseudomonadati</taxon>
        <taxon>Pseudomonadota</taxon>
        <taxon>Betaproteobacteria</taxon>
        <taxon>Rhodocyclales</taxon>
        <taxon>Azonexaceae</taxon>
        <taxon>Dechloromonas</taxon>
    </lineage>
</organism>
<evidence type="ECO:0000313" key="3">
    <source>
        <dbReference type="EMBL" id="KXB29624.1"/>
    </source>
</evidence>
<keyword evidence="2" id="KW-0732">Signal</keyword>
<feature type="signal peptide" evidence="2">
    <location>
        <begin position="1"/>
        <end position="21"/>
    </location>
</feature>
<reference evidence="3 4" key="1">
    <citation type="submission" date="2015-12" db="EMBL/GenBank/DDBJ databases">
        <title>Nitrous oxide reduction kinetics distinguish bacteria harboring typical versus atypical NosZ.</title>
        <authorList>
            <person name="Yoon S."/>
            <person name="Nissen S."/>
            <person name="Park D."/>
            <person name="Sanford R.A."/>
            <person name="Loeffler F.E."/>
        </authorList>
    </citation>
    <scope>NUCLEOTIDE SEQUENCE [LARGE SCALE GENOMIC DNA]</scope>
    <source>
        <strain evidence="3 4">ATCC BAA-841</strain>
    </source>
</reference>
<sequence length="106" mass="11968">MNRLHHLTLLALLGLGLHAQAETYKCSQGGKTMISDTPCMTGASRVDQSADQIERSQKRQAELVHQRNQSQLSELEYRNARDRNVKGGFNSIDSMNPADAPQYRRR</sequence>
<feature type="region of interest" description="Disordered" evidence="1">
    <location>
        <begin position="40"/>
        <end position="106"/>
    </location>
</feature>
<protein>
    <recommendedName>
        <fullName evidence="5">DUF4124 domain-containing protein</fullName>
    </recommendedName>
</protein>
<feature type="chain" id="PRO_5007459304" description="DUF4124 domain-containing protein" evidence="2">
    <location>
        <begin position="22"/>
        <end position="106"/>
    </location>
</feature>
<evidence type="ECO:0000256" key="1">
    <source>
        <dbReference type="SAM" id="MobiDB-lite"/>
    </source>
</evidence>
<dbReference type="EMBL" id="LODL01000035">
    <property type="protein sequence ID" value="KXB29624.1"/>
    <property type="molecule type" value="Genomic_DNA"/>
</dbReference>
<evidence type="ECO:0000313" key="4">
    <source>
        <dbReference type="Proteomes" id="UP000070186"/>
    </source>
</evidence>
<keyword evidence="4" id="KW-1185">Reference proteome</keyword>
<gene>
    <name evidence="3" type="ORF">AT959_16945</name>
</gene>
<dbReference type="STRING" id="281362.AT959_16945"/>
<dbReference type="Proteomes" id="UP000070186">
    <property type="component" value="Unassembled WGS sequence"/>
</dbReference>
<accession>A0A133XFB9</accession>
<feature type="compositionally biased region" description="Basic and acidic residues" evidence="1">
    <location>
        <begin position="52"/>
        <end position="65"/>
    </location>
</feature>
<name>A0A133XFB9_9RHOO</name>
<feature type="compositionally biased region" description="Basic and acidic residues" evidence="1">
    <location>
        <begin position="75"/>
        <end position="85"/>
    </location>
</feature>
<comment type="caution">
    <text evidence="3">The sequence shown here is derived from an EMBL/GenBank/DDBJ whole genome shotgun (WGS) entry which is preliminary data.</text>
</comment>
<evidence type="ECO:0008006" key="5">
    <source>
        <dbReference type="Google" id="ProtNLM"/>
    </source>
</evidence>
<dbReference type="RefSeq" id="WP_066885608.1">
    <property type="nucleotide sequence ID" value="NZ_LODL01000035.1"/>
</dbReference>
<evidence type="ECO:0000256" key="2">
    <source>
        <dbReference type="SAM" id="SignalP"/>
    </source>
</evidence>
<dbReference type="AlphaFoldDB" id="A0A133XFB9"/>